<sequence length="78" mass="8404">MRFCSAADGRDAVRSALAKDERAGLVVVPPHGVTARDLEPDGAFGQVDSRQRRCGFAGDVEPARQNDFNADRDECRAG</sequence>
<evidence type="ECO:0000313" key="2">
    <source>
        <dbReference type="Proteomes" id="UP001317870"/>
    </source>
</evidence>
<dbReference type="Proteomes" id="UP001317870">
    <property type="component" value="Chromosome"/>
</dbReference>
<evidence type="ECO:0000313" key="1">
    <source>
        <dbReference type="EMBL" id="BDU03073.1"/>
    </source>
</evidence>
<organism evidence="1 2">
    <name type="scientific">Nocardia sputorum</name>
    <dbReference type="NCBI Taxonomy" id="2984338"/>
    <lineage>
        <taxon>Bacteria</taxon>
        <taxon>Bacillati</taxon>
        <taxon>Actinomycetota</taxon>
        <taxon>Actinomycetes</taxon>
        <taxon>Mycobacteriales</taxon>
        <taxon>Nocardiaceae</taxon>
        <taxon>Nocardia</taxon>
    </lineage>
</organism>
<proteinExistence type="predicted"/>
<accession>A0ABN6UCR1</accession>
<gene>
    <name evidence="1" type="ORF">IFM12276_61010</name>
</gene>
<dbReference type="EMBL" id="AP026978">
    <property type="protein sequence ID" value="BDU03073.1"/>
    <property type="molecule type" value="Genomic_DNA"/>
</dbReference>
<name>A0ABN6UCR1_9NOCA</name>
<keyword evidence="2" id="KW-1185">Reference proteome</keyword>
<protein>
    <submittedName>
        <fullName evidence="1">Uncharacterized protein</fullName>
    </submittedName>
</protein>
<reference evidence="1 2" key="1">
    <citation type="submission" date="2022-11" db="EMBL/GenBank/DDBJ databases">
        <title>Genome Sequencing of Nocardia sp. ON39_IFM12276 and assembly.</title>
        <authorList>
            <person name="Shimojima M."/>
            <person name="Toyokawa M."/>
            <person name="Uesaka K."/>
        </authorList>
    </citation>
    <scope>NUCLEOTIDE SEQUENCE [LARGE SCALE GENOMIC DNA]</scope>
    <source>
        <strain evidence="1 2">IFM 12276</strain>
    </source>
</reference>